<dbReference type="Gene3D" id="3.30.70.270">
    <property type="match status" value="1"/>
</dbReference>
<dbReference type="SMART" id="SM00052">
    <property type="entry name" value="EAL"/>
    <property type="match status" value="1"/>
</dbReference>
<feature type="domain" description="GGDEF" evidence="3">
    <location>
        <begin position="163"/>
        <end position="295"/>
    </location>
</feature>
<dbReference type="SUPFAM" id="SSF55073">
    <property type="entry name" value="Nucleotide cyclase"/>
    <property type="match status" value="1"/>
</dbReference>
<dbReference type="EMBL" id="JAMJPK010000012">
    <property type="protein sequence ID" value="MCL7942254.1"/>
    <property type="molecule type" value="Genomic_DNA"/>
</dbReference>
<keyword evidence="1" id="KW-0472">Membrane</keyword>
<comment type="caution">
    <text evidence="4">The sequence shown here is derived from an EMBL/GenBank/DDBJ whole genome shotgun (WGS) entry which is preliminary data.</text>
</comment>
<evidence type="ECO:0000313" key="4">
    <source>
        <dbReference type="EMBL" id="MCL7942254.1"/>
    </source>
</evidence>
<dbReference type="PROSITE" id="PS50883">
    <property type="entry name" value="EAL"/>
    <property type="match status" value="1"/>
</dbReference>
<dbReference type="PANTHER" id="PTHR33121:SF70">
    <property type="entry name" value="SIGNALING PROTEIN YKOW"/>
    <property type="match status" value="1"/>
</dbReference>
<feature type="transmembrane region" description="Helical" evidence="1">
    <location>
        <begin position="25"/>
        <end position="44"/>
    </location>
</feature>
<dbReference type="InterPro" id="IPR035919">
    <property type="entry name" value="EAL_sf"/>
</dbReference>
<dbReference type="Pfam" id="PF00990">
    <property type="entry name" value="GGDEF"/>
    <property type="match status" value="1"/>
</dbReference>
<dbReference type="SUPFAM" id="SSF141868">
    <property type="entry name" value="EAL domain-like"/>
    <property type="match status" value="1"/>
</dbReference>
<accession>A0ABT0T694</accession>
<dbReference type="InterPro" id="IPR001633">
    <property type="entry name" value="EAL_dom"/>
</dbReference>
<keyword evidence="1" id="KW-1133">Transmembrane helix</keyword>
<dbReference type="Pfam" id="PF00563">
    <property type="entry name" value="EAL"/>
    <property type="match status" value="1"/>
</dbReference>
<dbReference type="Proteomes" id="UP001165369">
    <property type="component" value="Unassembled WGS sequence"/>
</dbReference>
<reference evidence="4" key="1">
    <citation type="submission" date="2022-05" db="EMBL/GenBank/DDBJ databases">
        <title>Halomonas geminus sp. nov. and Halomonas llamarensis sp. nov. isolated from high-altitude salars of the Atacama Desert.</title>
        <authorList>
            <person name="Hintersatz C."/>
            <person name="Rojas L.A."/>
            <person name="Wei T.-S."/>
            <person name="Kutschke S."/>
            <person name="Lehmann F."/>
            <person name="Jain R."/>
            <person name="Pollmann K."/>
        </authorList>
    </citation>
    <scope>NUCLEOTIDE SEQUENCE</scope>
    <source>
        <strain evidence="4">ATCH28</strain>
    </source>
</reference>
<evidence type="ECO:0000313" key="5">
    <source>
        <dbReference type="Proteomes" id="UP001165369"/>
    </source>
</evidence>
<evidence type="ECO:0000256" key="1">
    <source>
        <dbReference type="SAM" id="Phobius"/>
    </source>
</evidence>
<evidence type="ECO:0000259" key="3">
    <source>
        <dbReference type="PROSITE" id="PS50887"/>
    </source>
</evidence>
<dbReference type="PANTHER" id="PTHR33121">
    <property type="entry name" value="CYCLIC DI-GMP PHOSPHODIESTERASE PDEF"/>
    <property type="match status" value="1"/>
</dbReference>
<dbReference type="Gene3D" id="3.20.20.450">
    <property type="entry name" value="EAL domain"/>
    <property type="match status" value="1"/>
</dbReference>
<name>A0ABT0T694_9GAMM</name>
<dbReference type="SMART" id="SM00267">
    <property type="entry name" value="GGDEF"/>
    <property type="match status" value="1"/>
</dbReference>
<dbReference type="InterPro" id="IPR043128">
    <property type="entry name" value="Rev_trsase/Diguanyl_cyclase"/>
</dbReference>
<feature type="transmembrane region" description="Helical" evidence="1">
    <location>
        <begin position="101"/>
        <end position="119"/>
    </location>
</feature>
<feature type="transmembrane region" description="Helical" evidence="1">
    <location>
        <begin position="75"/>
        <end position="94"/>
    </location>
</feature>
<dbReference type="InterPro" id="IPR000160">
    <property type="entry name" value="GGDEF_dom"/>
</dbReference>
<dbReference type="InterPro" id="IPR050706">
    <property type="entry name" value="Cyclic-di-GMP_PDE-like"/>
</dbReference>
<gene>
    <name evidence="4" type="ORF">M8009_18405</name>
</gene>
<dbReference type="InterPro" id="IPR029787">
    <property type="entry name" value="Nucleotide_cyclase"/>
</dbReference>
<keyword evidence="1" id="KW-0812">Transmembrane</keyword>
<organism evidence="4 5">
    <name type="scientific">Halomonas gemina</name>
    <dbReference type="NCBI Taxonomy" id="2945105"/>
    <lineage>
        <taxon>Bacteria</taxon>
        <taxon>Pseudomonadati</taxon>
        <taxon>Pseudomonadota</taxon>
        <taxon>Gammaproteobacteria</taxon>
        <taxon>Oceanospirillales</taxon>
        <taxon>Halomonadaceae</taxon>
        <taxon>Halomonas</taxon>
    </lineage>
</organism>
<keyword evidence="5" id="KW-1185">Reference proteome</keyword>
<dbReference type="CDD" id="cd01948">
    <property type="entry name" value="EAL"/>
    <property type="match status" value="1"/>
</dbReference>
<dbReference type="RefSeq" id="WP_250063867.1">
    <property type="nucleotide sequence ID" value="NZ_JAMJPK010000012.1"/>
</dbReference>
<feature type="domain" description="EAL" evidence="2">
    <location>
        <begin position="303"/>
        <end position="553"/>
    </location>
</feature>
<evidence type="ECO:0000259" key="2">
    <source>
        <dbReference type="PROSITE" id="PS50883"/>
    </source>
</evidence>
<proteinExistence type="predicted"/>
<sequence>MGTTRLLNSMDRPHRVGMMLASRHAFQSGVIVLLSGLGAGIVYATGGTAYAYPYIMLIPVLLAACWYTLPGGLVTALAAGIAMAVMPLDTNLGIEQTPDNYLLRIAFYLLLGGIAGWLFQSRRQAFLAHRDVARTEQDTGLANQVALSEDLYQILPPMPLPAIATGLIKVKITDMADVIEALGLQAANDLIISVSQRLSQAVRGGGHAYRISPDELALVVLDVEPGDLDTISQRLLEVGEESHLIQQVPVRVQLAIGSAIAQGGNKTPHELLREARVALLTSVRHRRGHTHFDPTFDQRSLDSFKLIGRVRDALAEREFELHYQPKICLADGRVCGCEGLIRWRGDNGKLIPPGQFMPKVENTSLIGPITYFVTKVAGTFSMHMGAESKIGINLSVHNLYDENFFDLLIELIEQASVNPERLEMELTESAFIGDLDAARGAIQRFRDLGIGVSIDDFGTGFSSFEYLQHLPITGLKIDRAFVAPIGESEQARKVLACMIDIGHALNLVVTAEGVETPQQEEILTHLGCDQAQGFYYSPALPAEEYRDWCNKRKKKS</sequence>
<dbReference type="PROSITE" id="PS50887">
    <property type="entry name" value="GGDEF"/>
    <property type="match status" value="1"/>
</dbReference>
<protein>
    <submittedName>
        <fullName evidence="4">GGDEF domain-containing phosphodiesterase</fullName>
    </submittedName>
</protein>